<comment type="caution">
    <text evidence="2">The sequence shown here is derived from an EMBL/GenBank/DDBJ whole genome shotgun (WGS) entry which is preliminary data.</text>
</comment>
<accession>A0A482TLM1</accession>
<proteinExistence type="predicted"/>
<organism evidence="2 3">
    <name type="scientific">Flavobacterium petrolei</name>
    <dbReference type="NCBI Taxonomy" id="2259594"/>
    <lineage>
        <taxon>Bacteria</taxon>
        <taxon>Pseudomonadati</taxon>
        <taxon>Bacteroidota</taxon>
        <taxon>Flavobacteriia</taxon>
        <taxon>Flavobacteriales</taxon>
        <taxon>Flavobacteriaceae</taxon>
        <taxon>Flavobacterium</taxon>
    </lineage>
</organism>
<feature type="transmembrane region" description="Helical" evidence="1">
    <location>
        <begin position="81"/>
        <end position="100"/>
    </location>
</feature>
<evidence type="ECO:0000313" key="3">
    <source>
        <dbReference type="Proteomes" id="UP000253235"/>
    </source>
</evidence>
<keyword evidence="1" id="KW-1133">Transmembrane helix</keyword>
<sequence length="262" mass="29236">MNKTTQNRISEIKQDGYNLDFGNVFNHAFENYKKIALYGGLIFFVFFVLLSILGFGIVMSIFGAPTVLDFLKPENLKLEEIALPTLLLITGISALISSLFSPFTAGLLKMAYCAERDEEFHVSTMFEFFKAPYFKELFVATFLISITSSIISTIINYAQIPALGFIVTVTVSLFTMLMIPLIIFGNLKAVEAIETSILLVSKQPLVLLGLIVIGTIGVLVGFIGCCIGIFFTLPFMYSLYYAIYSEIIGFENESEIEFQEKI</sequence>
<feature type="transmembrane region" description="Helical" evidence="1">
    <location>
        <begin position="35"/>
        <end position="61"/>
    </location>
</feature>
<dbReference type="EMBL" id="QNVY02000002">
    <property type="protein sequence ID" value="RYJ52403.1"/>
    <property type="molecule type" value="Genomic_DNA"/>
</dbReference>
<keyword evidence="1" id="KW-0472">Membrane</keyword>
<keyword evidence="1" id="KW-0812">Transmembrane</keyword>
<dbReference type="AlphaFoldDB" id="A0A482TLM1"/>
<gene>
    <name evidence="2" type="ORF">DR871_009260</name>
</gene>
<feature type="transmembrane region" description="Helical" evidence="1">
    <location>
        <begin position="205"/>
        <end position="231"/>
    </location>
</feature>
<evidence type="ECO:0000313" key="2">
    <source>
        <dbReference type="EMBL" id="RYJ52403.1"/>
    </source>
</evidence>
<feature type="transmembrane region" description="Helical" evidence="1">
    <location>
        <begin position="163"/>
        <end position="184"/>
    </location>
</feature>
<name>A0A482TLM1_9FLAO</name>
<dbReference type="RefSeq" id="WP_113665544.1">
    <property type="nucleotide sequence ID" value="NZ_QNVY02000002.1"/>
</dbReference>
<evidence type="ECO:0008006" key="4">
    <source>
        <dbReference type="Google" id="ProtNLM"/>
    </source>
</evidence>
<protein>
    <recommendedName>
        <fullName evidence="4">Beta-carotene 15,15'-monooxygenase</fullName>
    </recommendedName>
</protein>
<reference evidence="2 3" key="1">
    <citation type="submission" date="2019-01" db="EMBL/GenBank/DDBJ databases">
        <title>Flavobacterium sp. nov. isolated from arctic soil.</title>
        <authorList>
            <person name="Kim D.-U."/>
        </authorList>
    </citation>
    <scope>NUCLEOTIDE SEQUENCE [LARGE SCALE GENOMIC DNA]</scope>
    <source>
        <strain evidence="2 3">Kopri-42</strain>
    </source>
</reference>
<dbReference type="OrthoDB" id="1331669at2"/>
<dbReference type="Proteomes" id="UP000253235">
    <property type="component" value="Unassembled WGS sequence"/>
</dbReference>
<feature type="transmembrane region" description="Helical" evidence="1">
    <location>
        <begin position="137"/>
        <end position="157"/>
    </location>
</feature>
<keyword evidence="3" id="KW-1185">Reference proteome</keyword>
<evidence type="ECO:0000256" key="1">
    <source>
        <dbReference type="SAM" id="Phobius"/>
    </source>
</evidence>